<comment type="caution">
    <text evidence="10">The sequence shown here is derived from an EMBL/GenBank/DDBJ whole genome shotgun (WGS) entry which is preliminary data.</text>
</comment>
<evidence type="ECO:0000259" key="9">
    <source>
        <dbReference type="PROSITE" id="PS50110"/>
    </source>
</evidence>
<keyword evidence="5 10" id="KW-0418">Kinase</keyword>
<keyword evidence="4" id="KW-0808">Transferase</keyword>
<dbReference type="PROSITE" id="PS50109">
    <property type="entry name" value="HIS_KIN"/>
    <property type="match status" value="1"/>
</dbReference>
<keyword evidence="7" id="KW-1133">Transmembrane helix</keyword>
<dbReference type="InterPro" id="IPR003594">
    <property type="entry name" value="HATPase_dom"/>
</dbReference>
<evidence type="ECO:0000256" key="7">
    <source>
        <dbReference type="SAM" id="Phobius"/>
    </source>
</evidence>
<feature type="domain" description="Response regulatory" evidence="9">
    <location>
        <begin position="537"/>
        <end position="652"/>
    </location>
</feature>
<dbReference type="InterPro" id="IPR036097">
    <property type="entry name" value="HisK_dim/P_sf"/>
</dbReference>
<dbReference type="Proteomes" id="UP000672097">
    <property type="component" value="Unassembled WGS sequence"/>
</dbReference>
<proteinExistence type="predicted"/>
<reference evidence="10 11" key="1">
    <citation type="submission" date="2021-04" db="EMBL/GenBank/DDBJ databases">
        <title>The genome sequence of type strain Ideonella paludis KCTC 32238.</title>
        <authorList>
            <person name="Liu Y."/>
        </authorList>
    </citation>
    <scope>NUCLEOTIDE SEQUENCE [LARGE SCALE GENOMIC DNA]</scope>
    <source>
        <strain evidence="10 11">KCTC 32238</strain>
    </source>
</reference>
<dbReference type="CDD" id="cd00082">
    <property type="entry name" value="HisKA"/>
    <property type="match status" value="1"/>
</dbReference>
<dbReference type="SMART" id="SM00387">
    <property type="entry name" value="HATPase_c"/>
    <property type="match status" value="1"/>
</dbReference>
<dbReference type="CDD" id="cd00156">
    <property type="entry name" value="REC"/>
    <property type="match status" value="1"/>
</dbReference>
<evidence type="ECO:0000256" key="2">
    <source>
        <dbReference type="ARBA" id="ARBA00012438"/>
    </source>
</evidence>
<keyword evidence="11" id="KW-1185">Reference proteome</keyword>
<dbReference type="InterPro" id="IPR011006">
    <property type="entry name" value="CheY-like_superfamily"/>
</dbReference>
<dbReference type="PROSITE" id="PS50110">
    <property type="entry name" value="RESPONSE_REGULATORY"/>
    <property type="match status" value="1"/>
</dbReference>
<dbReference type="EC" id="2.7.13.3" evidence="2"/>
<evidence type="ECO:0000313" key="10">
    <source>
        <dbReference type="EMBL" id="MBQ0936594.1"/>
    </source>
</evidence>
<dbReference type="Gene3D" id="1.10.287.130">
    <property type="match status" value="1"/>
</dbReference>
<dbReference type="InterPro" id="IPR003661">
    <property type="entry name" value="HisK_dim/P_dom"/>
</dbReference>
<dbReference type="SUPFAM" id="SSF52172">
    <property type="entry name" value="CheY-like"/>
    <property type="match status" value="1"/>
</dbReference>
<accession>A0ABS5DZM7</accession>
<dbReference type="GO" id="GO:0016301">
    <property type="term" value="F:kinase activity"/>
    <property type="evidence" value="ECO:0007669"/>
    <property type="project" value="UniProtKB-KW"/>
</dbReference>
<organism evidence="10 11">
    <name type="scientific">Ideonella paludis</name>
    <dbReference type="NCBI Taxonomy" id="1233411"/>
    <lineage>
        <taxon>Bacteria</taxon>
        <taxon>Pseudomonadati</taxon>
        <taxon>Pseudomonadota</taxon>
        <taxon>Betaproteobacteria</taxon>
        <taxon>Burkholderiales</taxon>
        <taxon>Sphaerotilaceae</taxon>
        <taxon>Ideonella</taxon>
    </lineage>
</organism>
<name>A0ABS5DZM7_9BURK</name>
<evidence type="ECO:0000256" key="6">
    <source>
        <dbReference type="PROSITE-ProRule" id="PRU00169"/>
    </source>
</evidence>
<dbReference type="SUPFAM" id="SSF55874">
    <property type="entry name" value="ATPase domain of HSP90 chaperone/DNA topoisomerase II/histidine kinase"/>
    <property type="match status" value="1"/>
</dbReference>
<protein>
    <recommendedName>
        <fullName evidence="2">histidine kinase</fullName>
        <ecNumber evidence="2">2.7.13.3</ecNumber>
    </recommendedName>
</protein>
<dbReference type="InterPro" id="IPR004358">
    <property type="entry name" value="Sig_transdc_His_kin-like_C"/>
</dbReference>
<dbReference type="Pfam" id="PF02518">
    <property type="entry name" value="HATPase_c"/>
    <property type="match status" value="1"/>
</dbReference>
<keyword evidence="7" id="KW-0472">Membrane</keyword>
<dbReference type="RefSeq" id="WP_210809954.1">
    <property type="nucleotide sequence ID" value="NZ_JAGQDG010000005.1"/>
</dbReference>
<feature type="modified residue" description="4-aspartylphosphate" evidence="6">
    <location>
        <position position="588"/>
    </location>
</feature>
<dbReference type="PRINTS" id="PR00344">
    <property type="entry name" value="BCTRLSENSOR"/>
</dbReference>
<dbReference type="InterPro" id="IPR005467">
    <property type="entry name" value="His_kinase_dom"/>
</dbReference>
<dbReference type="Gene3D" id="3.30.565.10">
    <property type="entry name" value="Histidine kinase-like ATPase, C-terminal domain"/>
    <property type="match status" value="1"/>
</dbReference>
<feature type="transmembrane region" description="Helical" evidence="7">
    <location>
        <begin position="197"/>
        <end position="218"/>
    </location>
</feature>
<feature type="transmembrane region" description="Helical" evidence="7">
    <location>
        <begin position="68"/>
        <end position="89"/>
    </location>
</feature>
<keyword evidence="3 6" id="KW-0597">Phosphoprotein</keyword>
<evidence type="ECO:0000256" key="4">
    <source>
        <dbReference type="ARBA" id="ARBA00022679"/>
    </source>
</evidence>
<feature type="transmembrane region" description="Helical" evidence="7">
    <location>
        <begin position="42"/>
        <end position="62"/>
    </location>
</feature>
<dbReference type="InterPro" id="IPR036890">
    <property type="entry name" value="HATPase_C_sf"/>
</dbReference>
<dbReference type="SMART" id="SM00448">
    <property type="entry name" value="REC"/>
    <property type="match status" value="1"/>
</dbReference>
<evidence type="ECO:0000256" key="3">
    <source>
        <dbReference type="ARBA" id="ARBA00022553"/>
    </source>
</evidence>
<evidence type="ECO:0000259" key="8">
    <source>
        <dbReference type="PROSITE" id="PS50109"/>
    </source>
</evidence>
<dbReference type="EMBL" id="JAGQDG010000005">
    <property type="protein sequence ID" value="MBQ0936594.1"/>
    <property type="molecule type" value="Genomic_DNA"/>
</dbReference>
<evidence type="ECO:0000256" key="5">
    <source>
        <dbReference type="ARBA" id="ARBA00022777"/>
    </source>
</evidence>
<comment type="catalytic activity">
    <reaction evidence="1">
        <text>ATP + protein L-histidine = ADP + protein N-phospho-L-histidine.</text>
        <dbReference type="EC" id="2.7.13.3"/>
    </reaction>
</comment>
<keyword evidence="7" id="KW-0812">Transmembrane</keyword>
<evidence type="ECO:0000256" key="1">
    <source>
        <dbReference type="ARBA" id="ARBA00000085"/>
    </source>
</evidence>
<dbReference type="Gene3D" id="3.40.50.2300">
    <property type="match status" value="1"/>
</dbReference>
<dbReference type="PANTHER" id="PTHR43047">
    <property type="entry name" value="TWO-COMPONENT HISTIDINE PROTEIN KINASE"/>
    <property type="match status" value="1"/>
</dbReference>
<dbReference type="PANTHER" id="PTHR43047:SF72">
    <property type="entry name" value="OSMOSENSING HISTIDINE PROTEIN KINASE SLN1"/>
    <property type="match status" value="1"/>
</dbReference>
<dbReference type="InterPro" id="IPR001789">
    <property type="entry name" value="Sig_transdc_resp-reg_receiver"/>
</dbReference>
<evidence type="ECO:0000313" key="11">
    <source>
        <dbReference type="Proteomes" id="UP000672097"/>
    </source>
</evidence>
<feature type="transmembrane region" description="Helical" evidence="7">
    <location>
        <begin position="134"/>
        <end position="152"/>
    </location>
</feature>
<feature type="domain" description="Histidine kinase" evidence="8">
    <location>
        <begin position="288"/>
        <end position="514"/>
    </location>
</feature>
<feature type="transmembrane region" description="Helical" evidence="7">
    <location>
        <begin position="109"/>
        <end position="128"/>
    </location>
</feature>
<gene>
    <name evidence="10" type="ORF">KAK11_14750</name>
</gene>
<dbReference type="SUPFAM" id="SSF47384">
    <property type="entry name" value="Homodimeric domain of signal transducing histidine kinase"/>
    <property type="match status" value="1"/>
</dbReference>
<sequence>MSAFFSDLNGAWQRGFPRAFEAEQERTYGEWLNRRLMAVRRVATLVGVAVWCLFLVWDYGLAQADPRYAAVMPLIAGLRVSVALVILAAQAVFVSSPRVLSEPGYGERIILWTAAFAYLGLAAIVAIMPPPYDQLYGFTGLALVSAFTFGLYGLSARTATWLAAWQACALSAVMAWSTTQKPTIMPAAVAQQFSVSALLLLSLFIGVGCMVCWLFELISRRSFLDQQALAAQNEEIRTHGLEVQRLHDALAESSAEAQERLQAVIRLKERLHQEAEARNRERTQFMANAVHDLRQPVQAILAAMYPVSSALERGDREAVSQLLQLSHQATHFLQDQLTGMLEIARLESGRVQPDLAWIDLRKLAQDMISAFSAQAQSEGVRLSLELPSDACWARSDAQFLRRILGNLISNGIKYRRADAPGGPWVGVSLRAVEGKARIQVADNGLGIAQELLDKGLIFQPFFQANNMLAQAEKGVGLGLAVVQKLLALLTEHDLEVRSELGGGSFFELSLPQMANELQSVALRLPDDLDLPTLSGLYVALVEDDVIVRESLQHMLKVVGVRCEPFAAYDDLAGVAEDLERIPDLVISDYRLPAGRTALDVLRLQRAVWPDVPLMVLSGEPLDVQSQPELAGVTFMRKPAPVESLLRELVALSRQARGAVGLP</sequence>
<dbReference type="SMART" id="SM00388">
    <property type="entry name" value="HisKA"/>
    <property type="match status" value="1"/>
</dbReference>